<name>A0A975G3M2_9CAUL</name>
<dbReference type="KEGG" id="caul:KCG34_10565"/>
<dbReference type="PANTHER" id="PTHR43479:SF11">
    <property type="entry name" value="ACREF_ENVCD OPERON REPRESSOR-RELATED"/>
    <property type="match status" value="1"/>
</dbReference>
<dbReference type="PANTHER" id="PTHR43479">
    <property type="entry name" value="ACREF/ENVCD OPERON REPRESSOR-RELATED"/>
    <property type="match status" value="1"/>
</dbReference>
<dbReference type="RefSeq" id="WP_211940316.1">
    <property type="nucleotide sequence ID" value="NZ_CP073078.1"/>
</dbReference>
<keyword evidence="5" id="KW-1185">Reference proteome</keyword>
<dbReference type="Gene3D" id="1.10.357.10">
    <property type="entry name" value="Tetracycline Repressor, domain 2"/>
    <property type="match status" value="1"/>
</dbReference>
<accession>A0A975G3M2</accession>
<dbReference type="Proteomes" id="UP000676409">
    <property type="component" value="Chromosome"/>
</dbReference>
<reference evidence="4" key="1">
    <citation type="submission" date="2021-04" db="EMBL/GenBank/DDBJ databases">
        <title>The complete genome sequence of Caulobacter sp. S6.</title>
        <authorList>
            <person name="Tang Y."/>
            <person name="Ouyang W."/>
            <person name="Liu Q."/>
            <person name="Huang B."/>
            <person name="Guo Z."/>
            <person name="Lei P."/>
        </authorList>
    </citation>
    <scope>NUCLEOTIDE SEQUENCE</scope>
    <source>
        <strain evidence="4">S6</strain>
    </source>
</reference>
<protein>
    <submittedName>
        <fullName evidence="4">TetR/AcrR family transcriptional regulator</fullName>
    </submittedName>
</protein>
<dbReference type="InterPro" id="IPR049513">
    <property type="entry name" value="TetR_C_40"/>
</dbReference>
<feature type="domain" description="HTH tetR-type" evidence="3">
    <location>
        <begin position="19"/>
        <end position="79"/>
    </location>
</feature>
<dbReference type="PROSITE" id="PS50977">
    <property type="entry name" value="HTH_TETR_2"/>
    <property type="match status" value="1"/>
</dbReference>
<sequence>MNERVLRPPPSAPGNRQRQRTHTALLAAGQRLFAERPVEGVTIDDIVDAAEVGKGSFYNHFPDKSAFAKAIFELVQGDVEFHIYSANQEIADPPSRIARALCVVMRYALDHPDRVQTMLNLAERHTDPEAPLNAGVSDDVRRGMDLGRLGAIGIEAGVLVVLGLTMVSVQHIMSGEASGSARDLAAAMAAAALRALGLDVAEAAAIGRDAADGVLGGR</sequence>
<keyword evidence="1 2" id="KW-0238">DNA-binding</keyword>
<dbReference type="EMBL" id="CP073078">
    <property type="protein sequence ID" value="QUD90265.1"/>
    <property type="molecule type" value="Genomic_DNA"/>
</dbReference>
<dbReference type="SUPFAM" id="SSF46689">
    <property type="entry name" value="Homeodomain-like"/>
    <property type="match status" value="1"/>
</dbReference>
<dbReference type="Pfam" id="PF00440">
    <property type="entry name" value="TetR_N"/>
    <property type="match status" value="1"/>
</dbReference>
<feature type="DNA-binding region" description="H-T-H motif" evidence="2">
    <location>
        <begin position="42"/>
        <end position="61"/>
    </location>
</feature>
<dbReference type="InterPro" id="IPR050624">
    <property type="entry name" value="HTH-type_Tx_Regulator"/>
</dbReference>
<evidence type="ECO:0000259" key="3">
    <source>
        <dbReference type="PROSITE" id="PS50977"/>
    </source>
</evidence>
<proteinExistence type="predicted"/>
<dbReference type="InterPro" id="IPR001647">
    <property type="entry name" value="HTH_TetR"/>
</dbReference>
<evidence type="ECO:0000256" key="1">
    <source>
        <dbReference type="ARBA" id="ARBA00023125"/>
    </source>
</evidence>
<evidence type="ECO:0000256" key="2">
    <source>
        <dbReference type="PROSITE-ProRule" id="PRU00335"/>
    </source>
</evidence>
<evidence type="ECO:0000313" key="5">
    <source>
        <dbReference type="Proteomes" id="UP000676409"/>
    </source>
</evidence>
<evidence type="ECO:0000313" key="4">
    <source>
        <dbReference type="EMBL" id="QUD90265.1"/>
    </source>
</evidence>
<dbReference type="GO" id="GO:0003677">
    <property type="term" value="F:DNA binding"/>
    <property type="evidence" value="ECO:0007669"/>
    <property type="project" value="UniProtKB-UniRule"/>
</dbReference>
<dbReference type="InterPro" id="IPR009057">
    <property type="entry name" value="Homeodomain-like_sf"/>
</dbReference>
<dbReference type="Pfam" id="PF21306">
    <property type="entry name" value="TetR_C_40"/>
    <property type="match status" value="1"/>
</dbReference>
<organism evidence="4 5">
    <name type="scientific">Phenylobacterium montanum</name>
    <dbReference type="NCBI Taxonomy" id="2823693"/>
    <lineage>
        <taxon>Bacteria</taxon>
        <taxon>Pseudomonadati</taxon>
        <taxon>Pseudomonadota</taxon>
        <taxon>Alphaproteobacteria</taxon>
        <taxon>Caulobacterales</taxon>
        <taxon>Caulobacteraceae</taxon>
        <taxon>Phenylobacterium</taxon>
    </lineage>
</organism>
<dbReference type="AlphaFoldDB" id="A0A975G3M2"/>
<gene>
    <name evidence="4" type="ORF">KCG34_10565</name>
</gene>